<keyword evidence="3" id="KW-1185">Reference proteome</keyword>
<dbReference type="AlphaFoldDB" id="A0A2V3J590"/>
<protein>
    <submittedName>
        <fullName evidence="2">Uncharacterized protein</fullName>
    </submittedName>
</protein>
<gene>
    <name evidence="2" type="ORF">BWQ96_00668</name>
</gene>
<evidence type="ECO:0000313" key="2">
    <source>
        <dbReference type="EMBL" id="PXF49598.1"/>
    </source>
</evidence>
<name>A0A2V3J590_9FLOR</name>
<dbReference type="EMBL" id="NBIV01000004">
    <property type="protein sequence ID" value="PXF49598.1"/>
    <property type="molecule type" value="Genomic_DNA"/>
</dbReference>
<comment type="caution">
    <text evidence="2">The sequence shown here is derived from an EMBL/GenBank/DDBJ whole genome shotgun (WGS) entry which is preliminary data.</text>
</comment>
<evidence type="ECO:0000256" key="1">
    <source>
        <dbReference type="SAM" id="MobiDB-lite"/>
    </source>
</evidence>
<sequence length="61" mass="6733">MAIWVEGGGKRANEKTSRTEALDHSNSGSLEIGKATIGRRLIAHEWRAKRKDTKVICRGKG</sequence>
<evidence type="ECO:0000313" key="3">
    <source>
        <dbReference type="Proteomes" id="UP000247409"/>
    </source>
</evidence>
<proteinExistence type="predicted"/>
<reference evidence="2 3" key="1">
    <citation type="journal article" date="2018" name="Mol. Biol. Evol.">
        <title>Analysis of the draft genome of the red seaweed Gracilariopsis chorda provides insights into genome size evolution in Rhodophyta.</title>
        <authorList>
            <person name="Lee J."/>
            <person name="Yang E.C."/>
            <person name="Graf L."/>
            <person name="Yang J.H."/>
            <person name="Qiu H."/>
            <person name="Zel Zion U."/>
            <person name="Chan C.X."/>
            <person name="Stephens T.G."/>
            <person name="Weber A.P.M."/>
            <person name="Boo G.H."/>
            <person name="Boo S.M."/>
            <person name="Kim K.M."/>
            <person name="Shin Y."/>
            <person name="Jung M."/>
            <person name="Lee S.J."/>
            <person name="Yim H.S."/>
            <person name="Lee J.H."/>
            <person name="Bhattacharya D."/>
            <person name="Yoon H.S."/>
        </authorList>
    </citation>
    <scope>NUCLEOTIDE SEQUENCE [LARGE SCALE GENOMIC DNA]</scope>
    <source>
        <strain evidence="2 3">SKKU-2015</strain>
        <tissue evidence="2">Whole body</tissue>
    </source>
</reference>
<dbReference type="Proteomes" id="UP000247409">
    <property type="component" value="Unassembled WGS sequence"/>
</dbReference>
<organism evidence="2 3">
    <name type="scientific">Gracilariopsis chorda</name>
    <dbReference type="NCBI Taxonomy" id="448386"/>
    <lineage>
        <taxon>Eukaryota</taxon>
        <taxon>Rhodophyta</taxon>
        <taxon>Florideophyceae</taxon>
        <taxon>Rhodymeniophycidae</taxon>
        <taxon>Gracilariales</taxon>
        <taxon>Gracilariaceae</taxon>
        <taxon>Gracilariopsis</taxon>
    </lineage>
</organism>
<feature type="compositionally biased region" description="Basic and acidic residues" evidence="1">
    <location>
        <begin position="8"/>
        <end position="23"/>
    </location>
</feature>
<feature type="region of interest" description="Disordered" evidence="1">
    <location>
        <begin position="1"/>
        <end position="27"/>
    </location>
</feature>
<accession>A0A2V3J590</accession>